<proteinExistence type="predicted"/>
<evidence type="ECO:0000256" key="3">
    <source>
        <dbReference type="SAM" id="SignalP"/>
    </source>
</evidence>
<evidence type="ECO:0000313" key="4">
    <source>
        <dbReference type="EMBL" id="MFG6109687.1"/>
    </source>
</evidence>
<dbReference type="RefSeq" id="WP_394163467.1">
    <property type="nucleotide sequence ID" value="NZ_JBHGCJ010000007.1"/>
</dbReference>
<keyword evidence="2" id="KW-0472">Membrane</keyword>
<evidence type="ECO:0000313" key="5">
    <source>
        <dbReference type="Proteomes" id="UP001605261"/>
    </source>
</evidence>
<comment type="caution">
    <text evidence="4">The sequence shown here is derived from an EMBL/GenBank/DDBJ whole genome shotgun (WGS) entry which is preliminary data.</text>
</comment>
<feature type="compositionally biased region" description="Low complexity" evidence="1">
    <location>
        <begin position="64"/>
        <end position="74"/>
    </location>
</feature>
<organism evidence="4 5">
    <name type="scientific">Stenotrophomonas nematodicola</name>
    <dbReference type="NCBI Taxonomy" id="2656746"/>
    <lineage>
        <taxon>Bacteria</taxon>
        <taxon>Pseudomonadati</taxon>
        <taxon>Pseudomonadota</taxon>
        <taxon>Gammaproteobacteria</taxon>
        <taxon>Lysobacterales</taxon>
        <taxon>Lysobacteraceae</taxon>
        <taxon>Stenotrophomonas</taxon>
    </lineage>
</organism>
<protein>
    <submittedName>
        <fullName evidence="4">DUF2946 family protein</fullName>
    </submittedName>
</protein>
<reference evidence="4 5" key="1">
    <citation type="submission" date="2024-09" db="EMBL/GenBank/DDBJ databases">
        <authorList>
            <consortium name="All-Russian atlas of soil microorganisms"/>
            <consortium name="as a basis for the search for new antimicrobial producers and enzymes with unique properties"/>
            <person name="Sokolova E.A."/>
            <person name="Voronina E.N."/>
        </authorList>
    </citation>
    <scope>NUCLEOTIDE SEQUENCE [LARGE SCALE GENOMIC DNA]</scope>
    <source>
        <strain evidence="4 5">AF-22b-331.1</strain>
    </source>
</reference>
<feature type="chain" id="PRO_5047345621" evidence="3">
    <location>
        <begin position="16"/>
        <end position="144"/>
    </location>
</feature>
<name>A0ABW7CXK7_9GAMM</name>
<dbReference type="InterPro" id="IPR021333">
    <property type="entry name" value="DUF2946"/>
</dbReference>
<dbReference type="EMBL" id="JBHGCJ010000007">
    <property type="protein sequence ID" value="MFG6109687.1"/>
    <property type="molecule type" value="Genomic_DNA"/>
</dbReference>
<feature type="transmembrane region" description="Helical" evidence="2">
    <location>
        <begin position="97"/>
        <end position="119"/>
    </location>
</feature>
<keyword evidence="2" id="KW-0812">Transmembrane</keyword>
<dbReference type="Proteomes" id="UP001605261">
    <property type="component" value="Unassembled WGS sequence"/>
</dbReference>
<keyword evidence="3" id="KW-0732">Signal</keyword>
<feature type="signal peptide" evidence="3">
    <location>
        <begin position="1"/>
        <end position="15"/>
    </location>
</feature>
<evidence type="ECO:0000256" key="1">
    <source>
        <dbReference type="SAM" id="MobiDB-lite"/>
    </source>
</evidence>
<gene>
    <name evidence="4" type="ORF">ACEU0G_003705</name>
</gene>
<accession>A0ABW7CXK7</accession>
<dbReference type="Pfam" id="PF11162">
    <property type="entry name" value="DUF2946"/>
    <property type="match status" value="1"/>
</dbReference>
<feature type="region of interest" description="Disordered" evidence="1">
    <location>
        <begin position="55"/>
        <end position="79"/>
    </location>
</feature>
<keyword evidence="2" id="KW-1133">Transmembrane helix</keyword>
<keyword evidence="5" id="KW-1185">Reference proteome</keyword>
<sequence>MLLMVVAPLISRALAHPVPTALQTPHPMAVHHASSGPVAPAAHPMHHGMAHDGTAHGMDHHAEAATSKAATTPASPDPHAEHDMGVDCDYCLIAARMISLLVALLFWIALWPAILRALAGRVVARRAPPTGTLGARGPPAALGC</sequence>
<evidence type="ECO:0000256" key="2">
    <source>
        <dbReference type="SAM" id="Phobius"/>
    </source>
</evidence>